<keyword evidence="3 4" id="KW-0378">Hydrolase</keyword>
<dbReference type="InterPro" id="IPR020855">
    <property type="entry name" value="Ureohydrolase_Mn_BS"/>
</dbReference>
<dbReference type="Proteomes" id="UP001156627">
    <property type="component" value="Unassembled WGS sequence"/>
</dbReference>
<evidence type="ECO:0000256" key="5">
    <source>
        <dbReference type="SAM" id="MobiDB-lite"/>
    </source>
</evidence>
<evidence type="ECO:0000256" key="3">
    <source>
        <dbReference type="ARBA" id="ARBA00022801"/>
    </source>
</evidence>
<evidence type="ECO:0000256" key="1">
    <source>
        <dbReference type="ARBA" id="ARBA00009227"/>
    </source>
</evidence>
<evidence type="ECO:0000313" key="7">
    <source>
        <dbReference type="Proteomes" id="UP001156627"/>
    </source>
</evidence>
<accession>A0ABQ5XEB9</accession>
<dbReference type="RefSeq" id="WP_284332225.1">
    <property type="nucleotide sequence ID" value="NZ_BSOA01000020.1"/>
</dbReference>
<dbReference type="NCBIfam" id="TIGR01230">
    <property type="entry name" value="agmatinase"/>
    <property type="match status" value="1"/>
</dbReference>
<sequence>MAKVSLLGVPHDANSSSMRGAAEAPPLIRQELYSDAYSSWSETGIDLGAPGRLVDRGDVAFEAATDPWKSIEEHADRICGSGDRLICLGGDHAITHPIMRAVRRHHPQLTILHIDAHADLYDCYQGNPRSHASPFARIMEERLADRLIQVGLRTVNDHHREQFKRFGVEVIEAAQCGESLHIRLDTPVYISLDMDGLDPAYAPGVSHREPGGLSTRQVIRLIQSIDQPIVAADIVEFNPRNDIGNMTATVVAKLTKEIAGVMLRSAPVFVTSTPGRQM</sequence>
<keyword evidence="7" id="KW-1185">Reference proteome</keyword>
<evidence type="ECO:0000256" key="2">
    <source>
        <dbReference type="ARBA" id="ARBA00022723"/>
    </source>
</evidence>
<reference evidence="7" key="1">
    <citation type="journal article" date="2019" name="Int. J. Syst. Evol. Microbiol.">
        <title>The Global Catalogue of Microorganisms (GCM) 10K type strain sequencing project: providing services to taxonomists for standard genome sequencing and annotation.</title>
        <authorList>
            <consortium name="The Broad Institute Genomics Platform"/>
            <consortium name="The Broad Institute Genome Sequencing Center for Infectious Disease"/>
            <person name="Wu L."/>
            <person name="Ma J."/>
        </authorList>
    </citation>
    <scope>NUCLEOTIDE SEQUENCE [LARGE SCALE GENOMIC DNA]</scope>
    <source>
        <strain evidence="7">NBRC 111981</strain>
    </source>
</reference>
<protein>
    <submittedName>
        <fullName evidence="6">Arginase</fullName>
    </submittedName>
</protein>
<comment type="similarity">
    <text evidence="1">Belongs to the arginase family. Agmatinase subfamily.</text>
</comment>
<dbReference type="EMBL" id="BSOA01000020">
    <property type="protein sequence ID" value="GLQ88789.1"/>
    <property type="molecule type" value="Genomic_DNA"/>
</dbReference>
<evidence type="ECO:0000256" key="4">
    <source>
        <dbReference type="RuleBase" id="RU003684"/>
    </source>
</evidence>
<proteinExistence type="inferred from homology"/>
<gene>
    <name evidence="6" type="ORF">GCM10007898_23590</name>
</gene>
<name>A0ABQ5XEB9_9GAMM</name>
<dbReference type="PIRSF" id="PIRSF036979">
    <property type="entry name" value="Arginase"/>
    <property type="match status" value="1"/>
</dbReference>
<dbReference type="CDD" id="cd11593">
    <property type="entry name" value="Agmatinase-like_2"/>
    <property type="match status" value="1"/>
</dbReference>
<dbReference type="InterPro" id="IPR005925">
    <property type="entry name" value="Agmatinase-rel"/>
</dbReference>
<comment type="caution">
    <text evidence="6">The sequence shown here is derived from an EMBL/GenBank/DDBJ whole genome shotgun (WGS) entry which is preliminary data.</text>
</comment>
<dbReference type="PROSITE" id="PS51409">
    <property type="entry name" value="ARGINASE_2"/>
    <property type="match status" value="1"/>
</dbReference>
<dbReference type="PANTHER" id="PTHR11358">
    <property type="entry name" value="ARGINASE/AGMATINASE"/>
    <property type="match status" value="1"/>
</dbReference>
<dbReference type="Gene3D" id="3.40.800.10">
    <property type="entry name" value="Ureohydrolase domain"/>
    <property type="match status" value="1"/>
</dbReference>
<dbReference type="Pfam" id="PF00491">
    <property type="entry name" value="Arginase"/>
    <property type="match status" value="1"/>
</dbReference>
<dbReference type="PROSITE" id="PS01053">
    <property type="entry name" value="ARGINASE_1"/>
    <property type="match status" value="1"/>
</dbReference>
<dbReference type="InterPro" id="IPR006035">
    <property type="entry name" value="Ureohydrolase"/>
</dbReference>
<organism evidence="6 7">
    <name type="scientific">Dyella flagellata</name>
    <dbReference type="NCBI Taxonomy" id="1867833"/>
    <lineage>
        <taxon>Bacteria</taxon>
        <taxon>Pseudomonadati</taxon>
        <taxon>Pseudomonadota</taxon>
        <taxon>Gammaproteobacteria</taxon>
        <taxon>Lysobacterales</taxon>
        <taxon>Rhodanobacteraceae</taxon>
        <taxon>Dyella</taxon>
    </lineage>
</organism>
<dbReference type="InterPro" id="IPR023696">
    <property type="entry name" value="Ureohydrolase_dom_sf"/>
</dbReference>
<feature type="region of interest" description="Disordered" evidence="5">
    <location>
        <begin position="1"/>
        <end position="21"/>
    </location>
</feature>
<dbReference type="SUPFAM" id="SSF52768">
    <property type="entry name" value="Arginase/deacetylase"/>
    <property type="match status" value="1"/>
</dbReference>
<keyword evidence="2" id="KW-0479">Metal-binding</keyword>
<evidence type="ECO:0000313" key="6">
    <source>
        <dbReference type="EMBL" id="GLQ88789.1"/>
    </source>
</evidence>
<dbReference type="PANTHER" id="PTHR11358:SF26">
    <property type="entry name" value="GUANIDINO ACID HYDROLASE, MITOCHONDRIAL"/>
    <property type="match status" value="1"/>
</dbReference>